<keyword evidence="2" id="KW-1185">Reference proteome</keyword>
<sequence length="97" mass="11164">IKIGSCPPEFDKKDLLYAIRVTFGGVIRSEISGDLCCLRIKLDVQKPLHRAIKPLKKEEVYLVKSIPRYAENQKEIENLIKNGRRRGNKESLNKVDE</sequence>
<dbReference type="AlphaFoldDB" id="A0A9D3UTZ7"/>
<evidence type="ECO:0000313" key="2">
    <source>
        <dbReference type="Proteomes" id="UP000828251"/>
    </source>
</evidence>
<dbReference type="Proteomes" id="UP000828251">
    <property type="component" value="Unassembled WGS sequence"/>
</dbReference>
<reference evidence="1 2" key="1">
    <citation type="journal article" date="2021" name="Plant Biotechnol. J.">
        <title>Multi-omics assisted identification of the key and species-specific regulatory components of drought-tolerant mechanisms in Gossypium stocksii.</title>
        <authorList>
            <person name="Yu D."/>
            <person name="Ke L."/>
            <person name="Zhang D."/>
            <person name="Wu Y."/>
            <person name="Sun Y."/>
            <person name="Mei J."/>
            <person name="Sun J."/>
            <person name="Sun Y."/>
        </authorList>
    </citation>
    <scope>NUCLEOTIDE SEQUENCE [LARGE SCALE GENOMIC DNA]</scope>
    <source>
        <strain evidence="2">cv. E1</strain>
        <tissue evidence="1">Leaf</tissue>
    </source>
</reference>
<dbReference type="OrthoDB" id="1737333at2759"/>
<comment type="caution">
    <text evidence="1">The sequence shown here is derived from an EMBL/GenBank/DDBJ whole genome shotgun (WGS) entry which is preliminary data.</text>
</comment>
<feature type="non-terminal residue" evidence="1">
    <location>
        <position position="1"/>
    </location>
</feature>
<dbReference type="EMBL" id="JAIQCV010000010">
    <property type="protein sequence ID" value="KAH1057402.1"/>
    <property type="molecule type" value="Genomic_DNA"/>
</dbReference>
<name>A0A9D3UTZ7_9ROSI</name>
<gene>
    <name evidence="1" type="ORF">J1N35_035467</name>
</gene>
<protein>
    <submittedName>
        <fullName evidence="1">Uncharacterized protein</fullName>
    </submittedName>
</protein>
<proteinExistence type="predicted"/>
<organism evidence="1 2">
    <name type="scientific">Gossypium stocksii</name>
    <dbReference type="NCBI Taxonomy" id="47602"/>
    <lineage>
        <taxon>Eukaryota</taxon>
        <taxon>Viridiplantae</taxon>
        <taxon>Streptophyta</taxon>
        <taxon>Embryophyta</taxon>
        <taxon>Tracheophyta</taxon>
        <taxon>Spermatophyta</taxon>
        <taxon>Magnoliopsida</taxon>
        <taxon>eudicotyledons</taxon>
        <taxon>Gunneridae</taxon>
        <taxon>Pentapetalae</taxon>
        <taxon>rosids</taxon>
        <taxon>malvids</taxon>
        <taxon>Malvales</taxon>
        <taxon>Malvaceae</taxon>
        <taxon>Malvoideae</taxon>
        <taxon>Gossypium</taxon>
    </lineage>
</organism>
<evidence type="ECO:0000313" key="1">
    <source>
        <dbReference type="EMBL" id="KAH1057402.1"/>
    </source>
</evidence>
<accession>A0A9D3UTZ7</accession>